<organism evidence="1 2">
    <name type="scientific">Candidula unifasciata</name>
    <dbReference type="NCBI Taxonomy" id="100452"/>
    <lineage>
        <taxon>Eukaryota</taxon>
        <taxon>Metazoa</taxon>
        <taxon>Spiralia</taxon>
        <taxon>Lophotrochozoa</taxon>
        <taxon>Mollusca</taxon>
        <taxon>Gastropoda</taxon>
        <taxon>Heterobranchia</taxon>
        <taxon>Euthyneura</taxon>
        <taxon>Panpulmonata</taxon>
        <taxon>Eupulmonata</taxon>
        <taxon>Stylommatophora</taxon>
        <taxon>Helicina</taxon>
        <taxon>Helicoidea</taxon>
        <taxon>Geomitridae</taxon>
        <taxon>Candidula</taxon>
    </lineage>
</organism>
<evidence type="ECO:0000313" key="1">
    <source>
        <dbReference type="EMBL" id="CAG5115996.1"/>
    </source>
</evidence>
<dbReference type="SUPFAM" id="SSF49785">
    <property type="entry name" value="Galactose-binding domain-like"/>
    <property type="match status" value="1"/>
</dbReference>
<dbReference type="AlphaFoldDB" id="A0A8S3YNR7"/>
<name>A0A8S3YNR7_9EUPU</name>
<sequence>YLRNFTFVTRNPCREPRFYAVSDTAIDLMCTGYGLQTTVTISGPTVGHLCSVHGAIGRNLVQRKRTWQSSNSSDHPEWGLSANAIDENTRNIYDENSSCSQTGVQANPQWGVDFGYPVVLQNLEVYNRN</sequence>
<protein>
    <submittedName>
        <fullName evidence="1">Uncharacterized protein</fullName>
    </submittedName>
</protein>
<dbReference type="Gene3D" id="2.60.120.260">
    <property type="entry name" value="Galactose-binding domain-like"/>
    <property type="match status" value="1"/>
</dbReference>
<evidence type="ECO:0000313" key="2">
    <source>
        <dbReference type="Proteomes" id="UP000678393"/>
    </source>
</evidence>
<dbReference type="InterPro" id="IPR008979">
    <property type="entry name" value="Galactose-bd-like_sf"/>
</dbReference>
<proteinExistence type="predicted"/>
<gene>
    <name evidence="1" type="ORF">CUNI_LOCUS1554</name>
</gene>
<reference evidence="1" key="1">
    <citation type="submission" date="2021-04" db="EMBL/GenBank/DDBJ databases">
        <authorList>
            <consortium name="Molecular Ecology Group"/>
        </authorList>
    </citation>
    <scope>NUCLEOTIDE SEQUENCE</scope>
</reference>
<dbReference type="EMBL" id="CAJHNH020000196">
    <property type="protein sequence ID" value="CAG5115996.1"/>
    <property type="molecule type" value="Genomic_DNA"/>
</dbReference>
<accession>A0A8S3YNR7</accession>
<dbReference type="Proteomes" id="UP000678393">
    <property type="component" value="Unassembled WGS sequence"/>
</dbReference>
<feature type="non-terminal residue" evidence="1">
    <location>
        <position position="129"/>
    </location>
</feature>
<keyword evidence="2" id="KW-1185">Reference proteome</keyword>
<comment type="caution">
    <text evidence="1">The sequence shown here is derived from an EMBL/GenBank/DDBJ whole genome shotgun (WGS) entry which is preliminary data.</text>
</comment>
<feature type="non-terminal residue" evidence="1">
    <location>
        <position position="1"/>
    </location>
</feature>